<protein>
    <submittedName>
        <fullName evidence="2">Uncharacterized protein</fullName>
    </submittedName>
</protein>
<feature type="region of interest" description="Disordered" evidence="1">
    <location>
        <begin position="1"/>
        <end position="35"/>
    </location>
</feature>
<dbReference type="Proteomes" id="UP000053236">
    <property type="component" value="Unassembled WGS sequence"/>
</dbReference>
<reference evidence="2" key="1">
    <citation type="submission" date="2013-11" db="EMBL/GenBank/DDBJ databases">
        <title>The Genome Sequence of Phytophthora parasitica CJ02B3.</title>
        <authorList>
            <consortium name="The Broad Institute Genomics Platform"/>
            <person name="Russ C."/>
            <person name="Tyler B."/>
            <person name="Panabieres F."/>
            <person name="Shan W."/>
            <person name="Tripathy S."/>
            <person name="Grunwald N."/>
            <person name="Machado M."/>
            <person name="Johnson C.S."/>
            <person name="Arredondo F."/>
            <person name="Hong C."/>
            <person name="Coffey M."/>
            <person name="Young S.K."/>
            <person name="Zeng Q."/>
            <person name="Gargeya S."/>
            <person name="Fitzgerald M."/>
            <person name="Abouelleil A."/>
            <person name="Alvarado L."/>
            <person name="Chapman S.B."/>
            <person name="Gainer-Dewar J."/>
            <person name="Goldberg J."/>
            <person name="Griggs A."/>
            <person name="Gujja S."/>
            <person name="Hansen M."/>
            <person name="Howarth C."/>
            <person name="Imamovic A."/>
            <person name="Ireland A."/>
            <person name="Larimer J."/>
            <person name="McCowan C."/>
            <person name="Murphy C."/>
            <person name="Pearson M."/>
            <person name="Poon T.W."/>
            <person name="Priest M."/>
            <person name="Roberts A."/>
            <person name="Saif S."/>
            <person name="Shea T."/>
            <person name="Sykes S."/>
            <person name="Wortman J."/>
            <person name="Nusbaum C."/>
            <person name="Birren B."/>
        </authorList>
    </citation>
    <scope>NUCLEOTIDE SEQUENCE [LARGE SCALE GENOMIC DNA]</scope>
    <source>
        <strain evidence="2">CJ02B3</strain>
    </source>
</reference>
<sequence>PKSNQPGNFLEPHFQTSELSGRGGCDSGSKRRLDL</sequence>
<evidence type="ECO:0000256" key="1">
    <source>
        <dbReference type="SAM" id="MobiDB-lite"/>
    </source>
</evidence>
<accession>W2HKH1</accession>
<gene>
    <name evidence="2" type="ORF">L915_01986</name>
</gene>
<feature type="non-terminal residue" evidence="2">
    <location>
        <position position="1"/>
    </location>
</feature>
<organism evidence="2">
    <name type="scientific">Phytophthora nicotianae</name>
    <name type="common">Potato buckeye rot agent</name>
    <name type="synonym">Phytophthora parasitica</name>
    <dbReference type="NCBI Taxonomy" id="4792"/>
    <lineage>
        <taxon>Eukaryota</taxon>
        <taxon>Sar</taxon>
        <taxon>Stramenopiles</taxon>
        <taxon>Oomycota</taxon>
        <taxon>Peronosporomycetes</taxon>
        <taxon>Peronosporales</taxon>
        <taxon>Peronosporaceae</taxon>
        <taxon>Phytophthora</taxon>
    </lineage>
</organism>
<evidence type="ECO:0000313" key="2">
    <source>
        <dbReference type="EMBL" id="ETK95075.1"/>
    </source>
</evidence>
<dbReference type="EMBL" id="KI684441">
    <property type="protein sequence ID" value="ETK95075.1"/>
    <property type="molecule type" value="Genomic_DNA"/>
</dbReference>
<name>W2HKH1_PHYNI</name>
<dbReference type="AlphaFoldDB" id="W2HKH1"/>
<proteinExistence type="predicted"/>